<sequence>MTQHMTGWRTTWALLAFMLVNFADKTVLGLAARPVMADLGIGREQFGTASAAFFALFSVSALAVSYLTRTVRTTVLLLALALLWSAAQLPMLWPAAGFGTLLATRVLLGAAEGPALPVATHHLHGWFEQHRRTLPTAVLLTGAAAGVAVAAPTLTLVIDRFGWRWAFGAVGLAGLVWAGYWAWRGIEGPYAPEAGGAGTGADGAVPYRRILLSGTWLSAALGAFAAYWMLSAGLTWMPDYLQTVVGLSLRRSGTLVTAAALAGGVVLVGHGLLARRRTRPPHGAGAGAAMCLAALAVGLFAVTDAVWLKVVLMLGPMALANVVMTVAQTACARIASPPQRGVVLGALAFVYALAGVLAPWTVGRIVDTAASVDAGYRTAFLLSAALLGTTGLLAVWRLRPERDALALAAEALRLKERCAQNRSKGAAK</sequence>
<gene>
    <name evidence="7" type="ORF">BEK98_21625</name>
</gene>
<dbReference type="InterPro" id="IPR050382">
    <property type="entry name" value="MFS_Na/Anion_cotransporter"/>
</dbReference>
<name>A0A233SDE0_STRDA</name>
<evidence type="ECO:0000256" key="1">
    <source>
        <dbReference type="ARBA" id="ARBA00004651"/>
    </source>
</evidence>
<dbReference type="InterPro" id="IPR011701">
    <property type="entry name" value="MFS"/>
</dbReference>
<comment type="caution">
    <text evidence="7">The sequence shown here is derived from an EMBL/GenBank/DDBJ whole genome shotgun (WGS) entry which is preliminary data.</text>
</comment>
<evidence type="ECO:0000313" key="8">
    <source>
        <dbReference type="Proteomes" id="UP000215483"/>
    </source>
</evidence>
<dbReference type="GO" id="GO:0005886">
    <property type="term" value="C:plasma membrane"/>
    <property type="evidence" value="ECO:0007669"/>
    <property type="project" value="UniProtKB-SubCell"/>
</dbReference>
<dbReference type="Pfam" id="PF07690">
    <property type="entry name" value="MFS_1"/>
    <property type="match status" value="1"/>
</dbReference>
<feature type="transmembrane region" description="Helical" evidence="5">
    <location>
        <begin position="45"/>
        <end position="68"/>
    </location>
</feature>
<dbReference type="OrthoDB" id="4474610at2"/>
<dbReference type="PANTHER" id="PTHR11662">
    <property type="entry name" value="SOLUTE CARRIER FAMILY 17"/>
    <property type="match status" value="1"/>
</dbReference>
<evidence type="ECO:0000259" key="6">
    <source>
        <dbReference type="PROSITE" id="PS50850"/>
    </source>
</evidence>
<keyword evidence="2 5" id="KW-0812">Transmembrane</keyword>
<evidence type="ECO:0000256" key="5">
    <source>
        <dbReference type="SAM" id="Phobius"/>
    </source>
</evidence>
<dbReference type="Gene3D" id="1.20.1250.20">
    <property type="entry name" value="MFS general substrate transporter like domains"/>
    <property type="match status" value="2"/>
</dbReference>
<keyword evidence="4 5" id="KW-0472">Membrane</keyword>
<dbReference type="PANTHER" id="PTHR11662:SF450">
    <property type="entry name" value="BLR1003 PROTEIN"/>
    <property type="match status" value="1"/>
</dbReference>
<evidence type="ECO:0000256" key="4">
    <source>
        <dbReference type="ARBA" id="ARBA00023136"/>
    </source>
</evidence>
<evidence type="ECO:0000256" key="3">
    <source>
        <dbReference type="ARBA" id="ARBA00022989"/>
    </source>
</evidence>
<feature type="transmembrane region" description="Helical" evidence="5">
    <location>
        <begin position="286"/>
        <end position="308"/>
    </location>
</feature>
<protein>
    <recommendedName>
        <fullName evidence="6">Major facilitator superfamily (MFS) profile domain-containing protein</fullName>
    </recommendedName>
</protein>
<feature type="transmembrane region" description="Helical" evidence="5">
    <location>
        <begin position="256"/>
        <end position="274"/>
    </location>
</feature>
<keyword evidence="8" id="KW-1185">Reference proteome</keyword>
<accession>A0A233SDE0</accession>
<evidence type="ECO:0000313" key="7">
    <source>
        <dbReference type="EMBL" id="OXY93676.1"/>
    </source>
</evidence>
<dbReference type="AlphaFoldDB" id="A0A233SDE0"/>
<feature type="transmembrane region" description="Helical" evidence="5">
    <location>
        <begin position="102"/>
        <end position="124"/>
    </location>
</feature>
<feature type="transmembrane region" description="Helical" evidence="5">
    <location>
        <begin position="164"/>
        <end position="183"/>
    </location>
</feature>
<dbReference type="EMBL" id="MCGQ01000017">
    <property type="protein sequence ID" value="OXY93676.1"/>
    <property type="molecule type" value="Genomic_DNA"/>
</dbReference>
<proteinExistence type="predicted"/>
<dbReference type="InterPro" id="IPR020846">
    <property type="entry name" value="MFS_dom"/>
</dbReference>
<organism evidence="7 8">
    <name type="scientific">Streptomyces diastatochromogenes</name>
    <dbReference type="NCBI Taxonomy" id="42236"/>
    <lineage>
        <taxon>Bacteria</taxon>
        <taxon>Bacillati</taxon>
        <taxon>Actinomycetota</taxon>
        <taxon>Actinomycetes</taxon>
        <taxon>Kitasatosporales</taxon>
        <taxon>Streptomycetaceae</taxon>
        <taxon>Streptomyces</taxon>
    </lineage>
</organism>
<dbReference type="GO" id="GO:0022857">
    <property type="term" value="F:transmembrane transporter activity"/>
    <property type="evidence" value="ECO:0007669"/>
    <property type="project" value="InterPro"/>
</dbReference>
<feature type="transmembrane region" description="Helical" evidence="5">
    <location>
        <begin position="314"/>
        <end position="335"/>
    </location>
</feature>
<dbReference type="SUPFAM" id="SSF103473">
    <property type="entry name" value="MFS general substrate transporter"/>
    <property type="match status" value="1"/>
</dbReference>
<feature type="transmembrane region" description="Helical" evidence="5">
    <location>
        <begin position="342"/>
        <end position="362"/>
    </location>
</feature>
<feature type="transmembrane region" description="Helical" evidence="5">
    <location>
        <begin position="75"/>
        <end position="96"/>
    </location>
</feature>
<evidence type="ECO:0000256" key="2">
    <source>
        <dbReference type="ARBA" id="ARBA00022692"/>
    </source>
</evidence>
<dbReference type="Proteomes" id="UP000215483">
    <property type="component" value="Unassembled WGS sequence"/>
</dbReference>
<reference evidence="7 8" key="1">
    <citation type="submission" date="2016-07" db="EMBL/GenBank/DDBJ databases">
        <title>Draft genome of Streptomyces diastatochromogenes.</title>
        <authorList>
            <person name="Podduturi R."/>
            <person name="Lukassen M.B."/>
            <person name="Clausen N."/>
            <person name="Nielsen J.L."/>
            <person name="Jorgensen N.O."/>
        </authorList>
    </citation>
    <scope>NUCLEOTIDE SEQUENCE [LARGE SCALE GENOMIC DNA]</scope>
    <source>
        <strain evidence="7 8">DSM 40608</strain>
    </source>
</reference>
<feature type="domain" description="Major facilitator superfamily (MFS) profile" evidence="6">
    <location>
        <begin position="10"/>
        <end position="403"/>
    </location>
</feature>
<keyword evidence="3 5" id="KW-1133">Transmembrane helix</keyword>
<dbReference type="InterPro" id="IPR036259">
    <property type="entry name" value="MFS_trans_sf"/>
</dbReference>
<feature type="transmembrane region" description="Helical" evidence="5">
    <location>
        <begin position="374"/>
        <end position="396"/>
    </location>
</feature>
<feature type="transmembrane region" description="Helical" evidence="5">
    <location>
        <begin position="216"/>
        <end position="236"/>
    </location>
</feature>
<dbReference type="RefSeq" id="WP_094218359.1">
    <property type="nucleotide sequence ID" value="NZ_MCGQ01000017.1"/>
</dbReference>
<feature type="transmembrane region" description="Helical" evidence="5">
    <location>
        <begin position="136"/>
        <end position="158"/>
    </location>
</feature>
<dbReference type="PROSITE" id="PS50850">
    <property type="entry name" value="MFS"/>
    <property type="match status" value="1"/>
</dbReference>
<comment type="subcellular location">
    <subcellularLocation>
        <location evidence="1">Cell membrane</location>
        <topology evidence="1">Multi-pass membrane protein</topology>
    </subcellularLocation>
</comment>